<dbReference type="SMART" id="SM00298">
    <property type="entry name" value="CHROMO"/>
    <property type="match status" value="1"/>
</dbReference>
<feature type="region of interest" description="Disordered" evidence="10">
    <location>
        <begin position="91"/>
        <end position="156"/>
    </location>
</feature>
<comment type="similarity">
    <text evidence="9">Belongs to the class I-like SAM-binding methyltransferase superfamily. C5-methyltransferase family.</text>
</comment>
<dbReference type="Pfam" id="PF00385">
    <property type="entry name" value="Chromo"/>
    <property type="match status" value="1"/>
</dbReference>
<evidence type="ECO:0000256" key="10">
    <source>
        <dbReference type="SAM" id="MobiDB-lite"/>
    </source>
</evidence>
<evidence type="ECO:0000256" key="3">
    <source>
        <dbReference type="ARBA" id="ARBA00022603"/>
    </source>
</evidence>
<sequence length="927" mass="103653">MPSKRKASPATKPESSSASRKSKRLAVEKPDPVVAPPADSDFESEIVLSTKKSTRRTKTAQNPIVACQSEISDMKAKSRAVEKAGSVVADSDFVSESNSATSSQKSTRQAAVKAEPVVDSVAESDFVEEEDETEQGNLKKSLSISPSKRKPKRVENVKDEECVLAGDPVPDAEARQKWPHRYNKGKANGTKSINEQDDSDQLTQAKCHYSRAEVDGHIYYLEDDAHVKAADGEDDYICKIVEFFEAVDGVQYFTAQWFYRAKDTVIKNHDQFIDKKRVFLSEIKDDNPIDCLVTKLKIVPVPSNATLQFKENVKSNCDFYYDMKYLLPYSSFISLPPDATSPVSSSSTISSDIDAGEVKEHNLEKKLLDLYSGCGAMSTGLCLGANSKGVKLVTKWAVDLNPYACDSLRLNHPETQVRNEYASDFLSLLKEWVQLCVSCSLVKSTAPPHPLLKVTDEVDEEENDDEGEDSGDDKEGEIFEVDELLEVCFGDPNKVNKPGLYFKVRWRGYGPEEDTWEPIDGLSECPKKIKEFVAKGFKANLLPLPGDVDVLCGGPPCQGISGFNRFRNKENPMQDPKNKQLDVYMDIVNFLKPRFVLMENVVDLIKFADGFLGRYALSRLVGMNYQARMGMMAAGAYGLPQFRMRVFMFGAVSSEKLPQYPLPTHKVIVRGVIPTEFESNTVAYDQGGELELKKELFLGDALSDLPSVENSEPRDEMPYTHEPKSDFQHFIRLGRDGVLGSVLYDHRPLKLNDDDYQRVCQIPKRKSANFRDLPGVRVRSDNKVEWDPAVERVKLPSGKPLVPDYAMSFVGGSSSKPFGRLWWDETVPTVVTRAEPHNQTIIHPLQDRVLTIRENARLQGFPDYYKLIGPIKERYMQVGNAVAVPVARALGYSLATSMRGLSGETPLFSLPRNFPSHEEQNCNEVSQ</sequence>
<dbReference type="AlphaFoldDB" id="A0A9Q1RKQ9"/>
<dbReference type="InterPro" id="IPR001025">
    <property type="entry name" value="BAH_dom"/>
</dbReference>
<dbReference type="Proteomes" id="UP001152561">
    <property type="component" value="Unassembled WGS sequence"/>
</dbReference>
<dbReference type="InterPro" id="IPR050390">
    <property type="entry name" value="C5-Methyltransferase"/>
</dbReference>
<dbReference type="Gene3D" id="3.40.50.150">
    <property type="entry name" value="Vaccinia Virus protein VP39"/>
    <property type="match status" value="2"/>
</dbReference>
<evidence type="ECO:0000256" key="9">
    <source>
        <dbReference type="PROSITE-ProRule" id="PRU01016"/>
    </source>
</evidence>
<dbReference type="GO" id="GO:0003677">
    <property type="term" value="F:DNA binding"/>
    <property type="evidence" value="ECO:0007669"/>
    <property type="project" value="UniProtKB-KW"/>
</dbReference>
<feature type="compositionally biased region" description="Acidic residues" evidence="10">
    <location>
        <begin position="457"/>
        <end position="476"/>
    </location>
</feature>
<dbReference type="SUPFAM" id="SSF53335">
    <property type="entry name" value="S-adenosyl-L-methionine-dependent methyltransferases"/>
    <property type="match status" value="1"/>
</dbReference>
<dbReference type="GO" id="GO:0003886">
    <property type="term" value="F:DNA (cytosine-5-)-methyltransferase activity"/>
    <property type="evidence" value="ECO:0007669"/>
    <property type="project" value="UniProtKB-EC"/>
</dbReference>
<evidence type="ECO:0000313" key="13">
    <source>
        <dbReference type="EMBL" id="KAJ8560865.1"/>
    </source>
</evidence>
<dbReference type="InterPro" id="IPR029063">
    <property type="entry name" value="SAM-dependent_MTases_sf"/>
</dbReference>
<keyword evidence="6" id="KW-0238">DNA-binding</keyword>
<comment type="catalytic activity">
    <reaction evidence="8">
        <text>a 2'-deoxycytidine in DNA + S-adenosyl-L-methionine = a 5-methyl-2'-deoxycytidine in DNA + S-adenosyl-L-homocysteine + H(+)</text>
        <dbReference type="Rhea" id="RHEA:13681"/>
        <dbReference type="Rhea" id="RHEA-COMP:11369"/>
        <dbReference type="Rhea" id="RHEA-COMP:11370"/>
        <dbReference type="ChEBI" id="CHEBI:15378"/>
        <dbReference type="ChEBI" id="CHEBI:57856"/>
        <dbReference type="ChEBI" id="CHEBI:59789"/>
        <dbReference type="ChEBI" id="CHEBI:85452"/>
        <dbReference type="ChEBI" id="CHEBI:85454"/>
        <dbReference type="EC" id="2.1.1.37"/>
    </reaction>
</comment>
<dbReference type="FunFam" id="2.30.30.490:FF:000011">
    <property type="entry name" value="DNA (cytosine-5)-methyltransferase 1"/>
    <property type="match status" value="1"/>
</dbReference>
<dbReference type="Pfam" id="PF01426">
    <property type="entry name" value="BAH"/>
    <property type="match status" value="1"/>
</dbReference>
<dbReference type="Pfam" id="PF00145">
    <property type="entry name" value="DNA_methylase"/>
    <property type="match status" value="1"/>
</dbReference>
<keyword evidence="5 9" id="KW-0949">S-adenosyl-L-methionine</keyword>
<dbReference type="EMBL" id="JAJAGQ010000006">
    <property type="protein sequence ID" value="KAJ8560865.1"/>
    <property type="molecule type" value="Genomic_DNA"/>
</dbReference>
<keyword evidence="3 9" id="KW-0489">Methyltransferase</keyword>
<evidence type="ECO:0000259" key="11">
    <source>
        <dbReference type="PROSITE" id="PS50013"/>
    </source>
</evidence>
<reference evidence="14" key="1">
    <citation type="journal article" date="2023" name="Proc. Natl. Acad. Sci. U.S.A.">
        <title>Genomic and structural basis for evolution of tropane alkaloid biosynthesis.</title>
        <authorList>
            <person name="Wanga Y.-J."/>
            <person name="Taina T."/>
            <person name="Yua J.-Y."/>
            <person name="Lia J."/>
            <person name="Xua B."/>
            <person name="Chenc J."/>
            <person name="D'Auriad J.C."/>
            <person name="Huanga J.-P."/>
            <person name="Huanga S.-X."/>
        </authorList>
    </citation>
    <scope>NUCLEOTIDE SEQUENCE [LARGE SCALE GENOMIC DNA]</scope>
    <source>
        <strain evidence="14">cv. KIB-2019</strain>
    </source>
</reference>
<dbReference type="InterPro" id="IPR000953">
    <property type="entry name" value="Chromo/chromo_shadow_dom"/>
</dbReference>
<feature type="region of interest" description="Disordered" evidence="10">
    <location>
        <begin position="182"/>
        <end position="202"/>
    </location>
</feature>
<gene>
    <name evidence="13" type="ORF">K7X08_027055</name>
</gene>
<dbReference type="OrthoDB" id="5376140at2759"/>
<keyword evidence="14" id="KW-1185">Reference proteome</keyword>
<feature type="domain" description="BAH" evidence="12">
    <location>
        <begin position="217"/>
        <end position="336"/>
    </location>
</feature>
<keyword evidence="7" id="KW-0539">Nucleus</keyword>
<dbReference type="PRINTS" id="PR00105">
    <property type="entry name" value="C5METTRFRASE"/>
</dbReference>
<dbReference type="SUPFAM" id="SSF54160">
    <property type="entry name" value="Chromo domain-like"/>
    <property type="match status" value="1"/>
</dbReference>
<evidence type="ECO:0000256" key="7">
    <source>
        <dbReference type="ARBA" id="ARBA00023242"/>
    </source>
</evidence>
<dbReference type="InterPro" id="IPR016197">
    <property type="entry name" value="Chromo-like_dom_sf"/>
</dbReference>
<dbReference type="EC" id="2.1.1.37" evidence="2"/>
<feature type="compositionally biased region" description="Polar residues" evidence="10">
    <location>
        <begin position="135"/>
        <end position="146"/>
    </location>
</feature>
<feature type="domain" description="Chromo" evidence="11">
    <location>
        <begin position="479"/>
        <end position="532"/>
    </location>
</feature>
<keyword evidence="4 9" id="KW-0808">Transferase</keyword>
<dbReference type="SMART" id="SM00439">
    <property type="entry name" value="BAH"/>
    <property type="match status" value="1"/>
</dbReference>
<dbReference type="FunFam" id="3.90.120.10:FF:000003">
    <property type="entry name" value="DNA (cytosine-5)-methyltransferase 1"/>
    <property type="match status" value="1"/>
</dbReference>
<evidence type="ECO:0000256" key="6">
    <source>
        <dbReference type="ARBA" id="ARBA00023125"/>
    </source>
</evidence>
<dbReference type="PROSITE" id="PS00598">
    <property type="entry name" value="CHROMO_1"/>
    <property type="match status" value="1"/>
</dbReference>
<evidence type="ECO:0000256" key="2">
    <source>
        <dbReference type="ARBA" id="ARBA00011975"/>
    </source>
</evidence>
<dbReference type="CDD" id="cd18635">
    <property type="entry name" value="CD_CMT3_like"/>
    <property type="match status" value="1"/>
</dbReference>
<dbReference type="PANTHER" id="PTHR10629:SF47">
    <property type="entry name" value="CYTOSINE-SPECIFIC METHYLTRANSFERASE"/>
    <property type="match status" value="1"/>
</dbReference>
<organism evidence="13 14">
    <name type="scientific">Anisodus acutangulus</name>
    <dbReference type="NCBI Taxonomy" id="402998"/>
    <lineage>
        <taxon>Eukaryota</taxon>
        <taxon>Viridiplantae</taxon>
        <taxon>Streptophyta</taxon>
        <taxon>Embryophyta</taxon>
        <taxon>Tracheophyta</taxon>
        <taxon>Spermatophyta</taxon>
        <taxon>Magnoliopsida</taxon>
        <taxon>eudicotyledons</taxon>
        <taxon>Gunneridae</taxon>
        <taxon>Pentapetalae</taxon>
        <taxon>asterids</taxon>
        <taxon>lamiids</taxon>
        <taxon>Solanales</taxon>
        <taxon>Solanaceae</taxon>
        <taxon>Solanoideae</taxon>
        <taxon>Hyoscyameae</taxon>
        <taxon>Anisodus</taxon>
    </lineage>
</organism>
<dbReference type="InterPro" id="IPR023780">
    <property type="entry name" value="Chromo_domain"/>
</dbReference>
<evidence type="ECO:0000256" key="1">
    <source>
        <dbReference type="ARBA" id="ARBA00004123"/>
    </source>
</evidence>
<evidence type="ECO:0000256" key="8">
    <source>
        <dbReference type="ARBA" id="ARBA00047422"/>
    </source>
</evidence>
<dbReference type="InterPro" id="IPR018117">
    <property type="entry name" value="C5_DNA_meth_AS"/>
</dbReference>
<accession>A0A9Q1RKQ9</accession>
<dbReference type="GO" id="GO:0005634">
    <property type="term" value="C:nucleus"/>
    <property type="evidence" value="ECO:0007669"/>
    <property type="project" value="UniProtKB-SubCell"/>
</dbReference>
<protein>
    <recommendedName>
        <fullName evidence="2">DNA (cytosine-5-)-methyltransferase</fullName>
        <ecNumber evidence="2">2.1.1.37</ecNumber>
    </recommendedName>
</protein>
<feature type="active site" evidence="9">
    <location>
        <position position="557"/>
    </location>
</feature>
<name>A0A9Q1RKQ9_9SOLA</name>
<comment type="caution">
    <text evidence="13">The sequence shown here is derived from an EMBL/GenBank/DDBJ whole genome shotgun (WGS) entry which is preliminary data.</text>
</comment>
<dbReference type="PROSITE" id="PS50013">
    <property type="entry name" value="CHROMO_2"/>
    <property type="match status" value="1"/>
</dbReference>
<dbReference type="GO" id="GO:0003682">
    <property type="term" value="F:chromatin binding"/>
    <property type="evidence" value="ECO:0007669"/>
    <property type="project" value="InterPro"/>
</dbReference>
<feature type="region of interest" description="Disordered" evidence="10">
    <location>
        <begin position="452"/>
        <end position="476"/>
    </location>
</feature>
<evidence type="ECO:0000256" key="4">
    <source>
        <dbReference type="ARBA" id="ARBA00022679"/>
    </source>
</evidence>
<dbReference type="PROSITE" id="PS51038">
    <property type="entry name" value="BAH"/>
    <property type="match status" value="1"/>
</dbReference>
<feature type="region of interest" description="Disordered" evidence="10">
    <location>
        <begin position="1"/>
        <end position="43"/>
    </location>
</feature>
<dbReference type="InterPro" id="IPR023779">
    <property type="entry name" value="Chromodomain_CS"/>
</dbReference>
<dbReference type="Gene3D" id="3.90.120.10">
    <property type="entry name" value="DNA Methylase, subunit A, domain 2"/>
    <property type="match status" value="1"/>
</dbReference>
<dbReference type="CDD" id="cd04716">
    <property type="entry name" value="BAH_plantDCM_I"/>
    <property type="match status" value="1"/>
</dbReference>
<evidence type="ECO:0000256" key="5">
    <source>
        <dbReference type="ARBA" id="ARBA00022691"/>
    </source>
</evidence>
<evidence type="ECO:0000313" key="14">
    <source>
        <dbReference type="Proteomes" id="UP001152561"/>
    </source>
</evidence>
<dbReference type="Gene3D" id="2.30.30.490">
    <property type="match status" value="1"/>
</dbReference>
<proteinExistence type="inferred from homology"/>
<feature type="compositionally biased region" description="Acidic residues" evidence="10">
    <location>
        <begin position="125"/>
        <end position="134"/>
    </location>
</feature>
<dbReference type="PANTHER" id="PTHR10629">
    <property type="entry name" value="CYTOSINE-SPECIFIC METHYLTRANSFERASE"/>
    <property type="match status" value="1"/>
</dbReference>
<comment type="subcellular location">
    <subcellularLocation>
        <location evidence="1">Nucleus</location>
    </subcellularLocation>
</comment>
<dbReference type="InterPro" id="IPR001525">
    <property type="entry name" value="C5_MeTfrase"/>
</dbReference>
<dbReference type="PROSITE" id="PS51679">
    <property type="entry name" value="SAM_MT_C5"/>
    <property type="match status" value="1"/>
</dbReference>
<dbReference type="GO" id="GO:0032259">
    <property type="term" value="P:methylation"/>
    <property type="evidence" value="ECO:0007669"/>
    <property type="project" value="UniProtKB-KW"/>
</dbReference>
<dbReference type="InterPro" id="IPR043151">
    <property type="entry name" value="BAH_sf"/>
</dbReference>
<feature type="compositionally biased region" description="Polar residues" evidence="10">
    <location>
        <begin position="94"/>
        <end position="109"/>
    </location>
</feature>
<dbReference type="PROSITE" id="PS00094">
    <property type="entry name" value="C5_MTASE_1"/>
    <property type="match status" value="1"/>
</dbReference>
<dbReference type="GO" id="GO:0044027">
    <property type="term" value="P:negative regulation of gene expression via chromosomal CpG island methylation"/>
    <property type="evidence" value="ECO:0007669"/>
    <property type="project" value="TreeGrafter"/>
</dbReference>
<evidence type="ECO:0000259" key="12">
    <source>
        <dbReference type="PROSITE" id="PS51038"/>
    </source>
</evidence>